<organism evidence="2 3">
    <name type="scientific">Macrolepiota fuliginosa MF-IS2</name>
    <dbReference type="NCBI Taxonomy" id="1400762"/>
    <lineage>
        <taxon>Eukaryota</taxon>
        <taxon>Fungi</taxon>
        <taxon>Dikarya</taxon>
        <taxon>Basidiomycota</taxon>
        <taxon>Agaricomycotina</taxon>
        <taxon>Agaricomycetes</taxon>
        <taxon>Agaricomycetidae</taxon>
        <taxon>Agaricales</taxon>
        <taxon>Agaricineae</taxon>
        <taxon>Agaricaceae</taxon>
        <taxon>Macrolepiota</taxon>
    </lineage>
</organism>
<evidence type="ECO:0000313" key="2">
    <source>
        <dbReference type="EMBL" id="KAF9449978.1"/>
    </source>
</evidence>
<accession>A0A9P6C696</accession>
<dbReference type="Proteomes" id="UP000807342">
    <property type="component" value="Unassembled WGS sequence"/>
</dbReference>
<name>A0A9P6C696_9AGAR</name>
<keyword evidence="1" id="KW-0732">Signal</keyword>
<gene>
    <name evidence="2" type="ORF">P691DRAFT_758573</name>
</gene>
<proteinExistence type="predicted"/>
<dbReference type="AlphaFoldDB" id="A0A9P6C696"/>
<feature type="signal peptide" evidence="1">
    <location>
        <begin position="1"/>
        <end position="19"/>
    </location>
</feature>
<evidence type="ECO:0000256" key="1">
    <source>
        <dbReference type="SAM" id="SignalP"/>
    </source>
</evidence>
<protein>
    <submittedName>
        <fullName evidence="2">Uncharacterized protein</fullName>
    </submittedName>
</protein>
<evidence type="ECO:0000313" key="3">
    <source>
        <dbReference type="Proteomes" id="UP000807342"/>
    </source>
</evidence>
<keyword evidence="3" id="KW-1185">Reference proteome</keyword>
<sequence length="90" mass="9291">MQFTTILSTLLALSAIAVASPLPVAPGSEAVTITTTATPSTGTPWALPVPSGDTSCVHCDPAFLRAADDEDPETAQLYRRVCARSCLSNA</sequence>
<reference evidence="2" key="1">
    <citation type="submission" date="2020-11" db="EMBL/GenBank/DDBJ databases">
        <authorList>
            <consortium name="DOE Joint Genome Institute"/>
            <person name="Ahrendt S."/>
            <person name="Riley R."/>
            <person name="Andreopoulos W."/>
            <person name="Labutti K."/>
            <person name="Pangilinan J."/>
            <person name="Ruiz-Duenas F.J."/>
            <person name="Barrasa J.M."/>
            <person name="Sanchez-Garcia M."/>
            <person name="Camarero S."/>
            <person name="Miyauchi S."/>
            <person name="Serrano A."/>
            <person name="Linde D."/>
            <person name="Babiker R."/>
            <person name="Drula E."/>
            <person name="Ayuso-Fernandez I."/>
            <person name="Pacheco R."/>
            <person name="Padilla G."/>
            <person name="Ferreira P."/>
            <person name="Barriuso J."/>
            <person name="Kellner H."/>
            <person name="Castanera R."/>
            <person name="Alfaro M."/>
            <person name="Ramirez L."/>
            <person name="Pisabarro A.G."/>
            <person name="Kuo A."/>
            <person name="Tritt A."/>
            <person name="Lipzen A."/>
            <person name="He G."/>
            <person name="Yan M."/>
            <person name="Ng V."/>
            <person name="Cullen D."/>
            <person name="Martin F."/>
            <person name="Rosso M.-N."/>
            <person name="Henrissat B."/>
            <person name="Hibbett D."/>
            <person name="Martinez A.T."/>
            <person name="Grigoriev I.V."/>
        </authorList>
    </citation>
    <scope>NUCLEOTIDE SEQUENCE</scope>
    <source>
        <strain evidence="2">MF-IS2</strain>
    </source>
</reference>
<feature type="chain" id="PRO_5040177227" evidence="1">
    <location>
        <begin position="20"/>
        <end position="90"/>
    </location>
</feature>
<dbReference type="EMBL" id="MU151115">
    <property type="protein sequence ID" value="KAF9449978.1"/>
    <property type="molecule type" value="Genomic_DNA"/>
</dbReference>
<comment type="caution">
    <text evidence="2">The sequence shown here is derived from an EMBL/GenBank/DDBJ whole genome shotgun (WGS) entry which is preliminary data.</text>
</comment>